<accession>A0A8H3XDA2</accession>
<dbReference type="Proteomes" id="UP000439903">
    <property type="component" value="Unassembled WGS sequence"/>
</dbReference>
<protein>
    <submittedName>
        <fullName evidence="1">Uncharacterized protein</fullName>
    </submittedName>
</protein>
<dbReference type="EMBL" id="WTPW01001184">
    <property type="protein sequence ID" value="KAF0450535.1"/>
    <property type="molecule type" value="Genomic_DNA"/>
</dbReference>
<dbReference type="OrthoDB" id="2423204at2759"/>
<organism evidence="1 2">
    <name type="scientific">Gigaspora margarita</name>
    <dbReference type="NCBI Taxonomy" id="4874"/>
    <lineage>
        <taxon>Eukaryota</taxon>
        <taxon>Fungi</taxon>
        <taxon>Fungi incertae sedis</taxon>
        <taxon>Mucoromycota</taxon>
        <taxon>Glomeromycotina</taxon>
        <taxon>Glomeromycetes</taxon>
        <taxon>Diversisporales</taxon>
        <taxon>Gigasporaceae</taxon>
        <taxon>Gigaspora</taxon>
    </lineage>
</organism>
<dbReference type="AlphaFoldDB" id="A0A8H3XDA2"/>
<reference evidence="1 2" key="1">
    <citation type="journal article" date="2019" name="Environ. Microbiol.">
        <title>At the nexus of three kingdoms: the genome of the mycorrhizal fungus Gigaspora margarita provides insights into plant, endobacterial and fungal interactions.</title>
        <authorList>
            <person name="Venice F."/>
            <person name="Ghignone S."/>
            <person name="Salvioli di Fossalunga A."/>
            <person name="Amselem J."/>
            <person name="Novero M."/>
            <person name="Xianan X."/>
            <person name="Sedzielewska Toro K."/>
            <person name="Morin E."/>
            <person name="Lipzen A."/>
            <person name="Grigoriev I.V."/>
            <person name="Henrissat B."/>
            <person name="Martin F.M."/>
            <person name="Bonfante P."/>
        </authorList>
    </citation>
    <scope>NUCLEOTIDE SEQUENCE [LARGE SCALE GENOMIC DNA]</scope>
    <source>
        <strain evidence="1 2">BEG34</strain>
    </source>
</reference>
<comment type="caution">
    <text evidence="1">The sequence shown here is derived from an EMBL/GenBank/DDBJ whole genome shotgun (WGS) entry which is preliminary data.</text>
</comment>
<proteinExistence type="predicted"/>
<gene>
    <name evidence="1" type="ORF">F8M41_002161</name>
</gene>
<evidence type="ECO:0000313" key="2">
    <source>
        <dbReference type="Proteomes" id="UP000439903"/>
    </source>
</evidence>
<name>A0A8H3XDA2_GIGMA</name>
<evidence type="ECO:0000313" key="1">
    <source>
        <dbReference type="EMBL" id="KAF0450535.1"/>
    </source>
</evidence>
<sequence length="121" mass="14026">MSGRIYKYFDRKLSEWNILSFLEECELEQFDLKVDCYIKSLECFSNSQTGCRNKRVKILLENYKEGNKHDYHLARAWNRGQLHQLVHSYQSTIVNHGTINSVGPIGTTADRTFNTGSTIGF</sequence>
<keyword evidence="2" id="KW-1185">Reference proteome</keyword>